<organism evidence="2 3">
    <name type="scientific">Namhaeicola litoreus</name>
    <dbReference type="NCBI Taxonomy" id="1052145"/>
    <lineage>
        <taxon>Bacteria</taxon>
        <taxon>Pseudomonadati</taxon>
        <taxon>Bacteroidota</taxon>
        <taxon>Flavobacteriia</taxon>
        <taxon>Flavobacteriales</taxon>
        <taxon>Flavobacteriaceae</taxon>
        <taxon>Namhaeicola</taxon>
    </lineage>
</organism>
<dbReference type="InterPro" id="IPR021458">
    <property type="entry name" value="Rv0495c"/>
</dbReference>
<accession>A0ABW3XZP7</accession>
<evidence type="ECO:0000313" key="2">
    <source>
        <dbReference type="EMBL" id="MFD1315068.1"/>
    </source>
</evidence>
<protein>
    <submittedName>
        <fullName evidence="2">DUF3109 family protein</fullName>
    </submittedName>
</protein>
<dbReference type="EMBL" id="JBHTMY010000002">
    <property type="protein sequence ID" value="MFD1315068.1"/>
    <property type="molecule type" value="Genomic_DNA"/>
</dbReference>
<sequence>MFQIDKTLVSEDVIEKQFLCNLSACKGACCIHGEAGAPIEKDERKILERIYPTVKPLLRKQGQDTIEKHGTYIQNDEGDFETPLIEGGECAYVIFDHKNIALCGIEQAFNKGLIDFKKPISCHLYPVRIQAFSEFSAVNYSHWDICNDACALGKSMELPVYKFLKEALIRKFGADWYEELELVAEQYYLNK</sequence>
<proteinExistence type="inferred from homology"/>
<evidence type="ECO:0000313" key="3">
    <source>
        <dbReference type="Proteomes" id="UP001597201"/>
    </source>
</evidence>
<dbReference type="Proteomes" id="UP001597201">
    <property type="component" value="Unassembled WGS sequence"/>
</dbReference>
<reference evidence="3" key="1">
    <citation type="journal article" date="2019" name="Int. J. Syst. Evol. Microbiol.">
        <title>The Global Catalogue of Microorganisms (GCM) 10K type strain sequencing project: providing services to taxonomists for standard genome sequencing and annotation.</title>
        <authorList>
            <consortium name="The Broad Institute Genomics Platform"/>
            <consortium name="The Broad Institute Genome Sequencing Center for Infectious Disease"/>
            <person name="Wu L."/>
            <person name="Ma J."/>
        </authorList>
    </citation>
    <scope>NUCLEOTIDE SEQUENCE [LARGE SCALE GENOMIC DNA]</scope>
    <source>
        <strain evidence="3">CCUG 61485</strain>
    </source>
</reference>
<name>A0ABW3XZP7_9FLAO</name>
<dbReference type="Pfam" id="PF11307">
    <property type="entry name" value="DUF3109"/>
    <property type="match status" value="1"/>
</dbReference>
<comment type="caution">
    <text evidence="2">The sequence shown here is derived from an EMBL/GenBank/DDBJ whole genome shotgun (WGS) entry which is preliminary data.</text>
</comment>
<keyword evidence="3" id="KW-1185">Reference proteome</keyword>
<comment type="similarity">
    <text evidence="1">Belongs to the Rv0495c family.</text>
</comment>
<evidence type="ECO:0000256" key="1">
    <source>
        <dbReference type="ARBA" id="ARBA00093770"/>
    </source>
</evidence>
<dbReference type="RefSeq" id="WP_377176991.1">
    <property type="nucleotide sequence ID" value="NZ_JBHTMY010000002.1"/>
</dbReference>
<gene>
    <name evidence="2" type="ORF">ACFQ39_05525</name>
</gene>